<organism evidence="3">
    <name type="scientific">Photinus pyralis</name>
    <name type="common">Common eastern firefly</name>
    <name type="synonym">Lampyris pyralis</name>
    <dbReference type="NCBI Taxonomy" id="7054"/>
    <lineage>
        <taxon>Eukaryota</taxon>
        <taxon>Metazoa</taxon>
        <taxon>Ecdysozoa</taxon>
        <taxon>Arthropoda</taxon>
        <taxon>Hexapoda</taxon>
        <taxon>Insecta</taxon>
        <taxon>Pterygota</taxon>
        <taxon>Neoptera</taxon>
        <taxon>Endopterygota</taxon>
        <taxon>Coleoptera</taxon>
        <taxon>Polyphaga</taxon>
        <taxon>Elateriformia</taxon>
        <taxon>Elateroidea</taxon>
        <taxon>Lampyridae</taxon>
        <taxon>Lampyrinae</taxon>
        <taxon>Photinus</taxon>
    </lineage>
</organism>
<protein>
    <recommendedName>
        <fullName evidence="4">Nematode cuticle collagen N-terminal domain-containing protein</fullName>
    </recommendedName>
</protein>
<dbReference type="Pfam" id="PF01391">
    <property type="entry name" value="Collagen"/>
    <property type="match status" value="1"/>
</dbReference>
<keyword evidence="2" id="KW-0812">Transmembrane</keyword>
<feature type="compositionally biased region" description="Basic and acidic residues" evidence="1">
    <location>
        <begin position="72"/>
        <end position="81"/>
    </location>
</feature>
<dbReference type="InterPro" id="IPR008160">
    <property type="entry name" value="Collagen"/>
</dbReference>
<sequence>MGAEVKTDSNNYSFYIVLLLVIILLSQIFIGLYSYKILRRDVIRTVENNLEISKRDILQVIENYESVGDGELLHRSKREAEGSGDDSEDSENEYEIEDIELFCNKVNDNCVQRGPVGPPGRVGLIGIKGERGQPGIPGPMGIPGAPGMAGLPCTTTRPEQSSPAKTDDVLSSTSAPTAHESPVAKAPSVNSSYYRNVLIITLSALVFLYI</sequence>
<evidence type="ECO:0000256" key="2">
    <source>
        <dbReference type="SAM" id="Phobius"/>
    </source>
</evidence>
<feature type="compositionally biased region" description="Acidic residues" evidence="1">
    <location>
        <begin position="82"/>
        <end position="93"/>
    </location>
</feature>
<name>A0A1Y1KF44_PHOPY</name>
<feature type="compositionally biased region" description="Polar residues" evidence="1">
    <location>
        <begin position="153"/>
        <end position="176"/>
    </location>
</feature>
<reference evidence="3" key="1">
    <citation type="journal article" date="2016" name="Sci. Rep.">
        <title>Molecular characterization of firefly nuptial gifts: a multi-omics approach sheds light on postcopulatory sexual selection.</title>
        <authorList>
            <person name="Al-Wathiqui N."/>
            <person name="Fallon T.R."/>
            <person name="South A."/>
            <person name="Weng J.K."/>
            <person name="Lewis S.M."/>
        </authorList>
    </citation>
    <scope>NUCLEOTIDE SEQUENCE</scope>
</reference>
<evidence type="ECO:0008006" key="4">
    <source>
        <dbReference type="Google" id="ProtNLM"/>
    </source>
</evidence>
<feature type="transmembrane region" description="Helical" evidence="2">
    <location>
        <begin position="12"/>
        <end position="35"/>
    </location>
</feature>
<dbReference type="EMBL" id="GEZM01085189">
    <property type="protein sequence ID" value="JAV60143.1"/>
    <property type="molecule type" value="Transcribed_RNA"/>
</dbReference>
<keyword evidence="2" id="KW-0472">Membrane</keyword>
<evidence type="ECO:0000256" key="1">
    <source>
        <dbReference type="SAM" id="MobiDB-lite"/>
    </source>
</evidence>
<feature type="region of interest" description="Disordered" evidence="1">
    <location>
        <begin position="72"/>
        <end position="93"/>
    </location>
</feature>
<accession>A0A1Y1KF44</accession>
<evidence type="ECO:0000313" key="3">
    <source>
        <dbReference type="EMBL" id="JAV60143.1"/>
    </source>
</evidence>
<keyword evidence="2" id="KW-1133">Transmembrane helix</keyword>
<feature type="region of interest" description="Disordered" evidence="1">
    <location>
        <begin position="133"/>
        <end position="186"/>
    </location>
</feature>
<dbReference type="AlphaFoldDB" id="A0A1Y1KF44"/>
<proteinExistence type="predicted"/>